<comment type="caution">
    <text evidence="1">The sequence shown here is derived from an EMBL/GenBank/DDBJ whole genome shotgun (WGS) entry which is preliminary data.</text>
</comment>
<gene>
    <name evidence="1" type="ORF">EJA10_17500</name>
</gene>
<dbReference type="AlphaFoldDB" id="A0A427TL41"/>
<proteinExistence type="predicted"/>
<sequence length="156" mass="17673">MEINQDFTTHKQMAIDLFNFAWDLIEKQDRTESENDTLIYAANASRYHWGVVGTELNFARGEWQISRVYAILERAEPALHHAKKSLELCLEHDLGAFDLGFAYEAMARAYAVTGDTEQQEHYLELALKAAGEISQEENKNWLLKNIGAAKTGAIPV</sequence>
<organism evidence="1 2">
    <name type="scientific">Mesobacillus subterraneus</name>
    <dbReference type="NCBI Taxonomy" id="285983"/>
    <lineage>
        <taxon>Bacteria</taxon>
        <taxon>Bacillati</taxon>
        <taxon>Bacillota</taxon>
        <taxon>Bacilli</taxon>
        <taxon>Bacillales</taxon>
        <taxon>Bacillaceae</taxon>
        <taxon>Mesobacillus</taxon>
    </lineage>
</organism>
<dbReference type="Proteomes" id="UP000279911">
    <property type="component" value="Unassembled WGS sequence"/>
</dbReference>
<reference evidence="2" key="1">
    <citation type="submission" date="2018-12" db="EMBL/GenBank/DDBJ databases">
        <title>Bacillus chawlae sp. nov., Bacillus glennii sp. nov., and Bacillus saganii sp. nov. Isolated from the Vehicle Assembly Building at Kennedy Space Center where the Viking Spacecraft were Assembled.</title>
        <authorList>
            <person name="Seuylemezian A."/>
            <person name="Vaishampayan P."/>
        </authorList>
    </citation>
    <scope>NUCLEOTIDE SEQUENCE [LARGE SCALE GENOMIC DNA]</scope>
    <source>
        <strain evidence="2">DSM 13966</strain>
    </source>
</reference>
<dbReference type="RefSeq" id="WP_125481326.1">
    <property type="nucleotide sequence ID" value="NZ_RSFW01000020.1"/>
</dbReference>
<accession>A0A427TL41</accession>
<name>A0A427TL41_9BACI</name>
<dbReference type="InterPro" id="IPR011990">
    <property type="entry name" value="TPR-like_helical_dom_sf"/>
</dbReference>
<dbReference type="Gene3D" id="1.25.40.10">
    <property type="entry name" value="Tetratricopeptide repeat domain"/>
    <property type="match status" value="1"/>
</dbReference>
<evidence type="ECO:0008006" key="3">
    <source>
        <dbReference type="Google" id="ProtNLM"/>
    </source>
</evidence>
<dbReference type="EMBL" id="RSFW01000020">
    <property type="protein sequence ID" value="RSD25069.1"/>
    <property type="molecule type" value="Genomic_DNA"/>
</dbReference>
<evidence type="ECO:0000313" key="1">
    <source>
        <dbReference type="EMBL" id="RSD25069.1"/>
    </source>
</evidence>
<dbReference type="OrthoDB" id="1952168at2"/>
<protein>
    <recommendedName>
        <fullName evidence="3">Tetratricopeptide repeat protein</fullName>
    </recommendedName>
</protein>
<dbReference type="SUPFAM" id="SSF48452">
    <property type="entry name" value="TPR-like"/>
    <property type="match status" value="1"/>
</dbReference>
<evidence type="ECO:0000313" key="2">
    <source>
        <dbReference type="Proteomes" id="UP000279911"/>
    </source>
</evidence>